<feature type="transmembrane region" description="Helical" evidence="1">
    <location>
        <begin position="116"/>
        <end position="140"/>
    </location>
</feature>
<keyword evidence="3" id="KW-1185">Reference proteome</keyword>
<feature type="transmembrane region" description="Helical" evidence="1">
    <location>
        <begin position="40"/>
        <end position="61"/>
    </location>
</feature>
<dbReference type="EMBL" id="MVBK01000002">
    <property type="protein sequence ID" value="OOG28770.1"/>
    <property type="molecule type" value="Genomic_DNA"/>
</dbReference>
<dbReference type="STRING" id="108003.B1C78_00720"/>
<evidence type="ECO:0000256" key="1">
    <source>
        <dbReference type="SAM" id="Phobius"/>
    </source>
</evidence>
<feature type="transmembrane region" description="Helical" evidence="1">
    <location>
        <begin position="67"/>
        <end position="86"/>
    </location>
</feature>
<comment type="caution">
    <text evidence="2">The sequence shown here is derived from an EMBL/GenBank/DDBJ whole genome shotgun (WGS) entry which is preliminary data.</text>
</comment>
<proteinExistence type="predicted"/>
<accession>A0A1V3NUL0</accession>
<protein>
    <recommendedName>
        <fullName evidence="4">DUF2189 domain-containing protein</fullName>
    </recommendedName>
</protein>
<feature type="transmembrane region" description="Helical" evidence="1">
    <location>
        <begin position="215"/>
        <end position="243"/>
    </location>
</feature>
<organism evidence="2 3">
    <name type="scientific">Thioalkalivibrio denitrificans</name>
    <dbReference type="NCBI Taxonomy" id="108003"/>
    <lineage>
        <taxon>Bacteria</taxon>
        <taxon>Pseudomonadati</taxon>
        <taxon>Pseudomonadota</taxon>
        <taxon>Gammaproteobacteria</taxon>
        <taxon>Chromatiales</taxon>
        <taxon>Ectothiorhodospiraceae</taxon>
        <taxon>Thioalkalivibrio</taxon>
    </lineage>
</organism>
<keyword evidence="1" id="KW-1133">Transmembrane helix</keyword>
<dbReference type="InterPro" id="IPR018692">
    <property type="entry name" value="DUF2189"/>
</dbReference>
<dbReference type="AlphaFoldDB" id="A0A1V3NUL0"/>
<dbReference type="RefSeq" id="WP_077277230.1">
    <property type="nucleotide sequence ID" value="NZ_MVBK01000002.1"/>
</dbReference>
<reference evidence="2 3" key="1">
    <citation type="submission" date="2017-02" db="EMBL/GenBank/DDBJ databases">
        <title>Genomic diversity within the haloalkaliphilic genus Thioalkalivibrio.</title>
        <authorList>
            <person name="Ahn A.-C."/>
            <person name="Meier-Kolthoff J."/>
            <person name="Overmars L."/>
            <person name="Richter M."/>
            <person name="Woyke T."/>
            <person name="Sorokin D.Y."/>
            <person name="Muyzer G."/>
        </authorList>
    </citation>
    <scope>NUCLEOTIDE SEQUENCE [LARGE SCALE GENOMIC DNA]</scope>
    <source>
        <strain evidence="2 3">ALJD</strain>
    </source>
</reference>
<feature type="transmembrane region" description="Helical" evidence="1">
    <location>
        <begin position="160"/>
        <end position="186"/>
    </location>
</feature>
<evidence type="ECO:0008006" key="4">
    <source>
        <dbReference type="Google" id="ProtNLM"/>
    </source>
</evidence>
<dbReference type="Proteomes" id="UP000189462">
    <property type="component" value="Unassembled WGS sequence"/>
</dbReference>
<evidence type="ECO:0000313" key="3">
    <source>
        <dbReference type="Proteomes" id="UP000189462"/>
    </source>
</evidence>
<name>A0A1V3NUL0_9GAMM</name>
<keyword evidence="1" id="KW-0472">Membrane</keyword>
<sequence length="261" mass="29371">MDKVFNTSPNLHIPTLYRVSPDRPYLWLARGWEDLKRTPVLSLGYGLFFTLVGYALVLGAWNEPWLVLTFMAGFLLVGPLSALGLYEISRKLERNEPVTLMDTLTSWRRNSLGISLYAVFLSVLMIAWIRSTSLMIALFFQSVPDKLQDSWTALFTTEQGFGFFLVFSLSGGLAALVVFLTGVVTLPMMKERRQDIITCVVTSIRVVKYNPAPMLLWAMMLVVLIALGFATFMLGLIVILPLLGHATWHAYRDLVDKEVIG</sequence>
<evidence type="ECO:0000313" key="2">
    <source>
        <dbReference type="EMBL" id="OOG28770.1"/>
    </source>
</evidence>
<dbReference type="OrthoDB" id="5621705at2"/>
<dbReference type="Pfam" id="PF09955">
    <property type="entry name" value="DUF2189"/>
    <property type="match status" value="1"/>
</dbReference>
<keyword evidence="1" id="KW-0812">Transmembrane</keyword>
<gene>
    <name evidence="2" type="ORF">B1C78_00720</name>
</gene>